<evidence type="ECO:0000313" key="3">
    <source>
        <dbReference type="Proteomes" id="UP000663877"/>
    </source>
</evidence>
<dbReference type="Gene3D" id="2.60.210.10">
    <property type="entry name" value="Apoptosis, Tumor Necrosis Factor Receptor Associated Protein 2, Chain A"/>
    <property type="match status" value="1"/>
</dbReference>
<dbReference type="GO" id="GO:0008270">
    <property type="term" value="F:zinc ion binding"/>
    <property type="evidence" value="ECO:0007669"/>
    <property type="project" value="InterPro"/>
</dbReference>
<dbReference type="PANTHER" id="PTHR10131:SF94">
    <property type="entry name" value="TNF RECEPTOR-ASSOCIATED FACTOR 4"/>
    <property type="match status" value="1"/>
</dbReference>
<dbReference type="SUPFAM" id="SSF49599">
    <property type="entry name" value="TRAF domain-like"/>
    <property type="match status" value="1"/>
</dbReference>
<dbReference type="PIRSF" id="PIRSF015614">
    <property type="entry name" value="TRAF"/>
    <property type="match status" value="1"/>
</dbReference>
<dbReference type="PROSITE" id="PS50144">
    <property type="entry name" value="MATH"/>
    <property type="match status" value="1"/>
</dbReference>
<protein>
    <recommendedName>
        <fullName evidence="1">MATH domain-containing protein</fullName>
    </recommendedName>
</protein>
<feature type="non-terminal residue" evidence="2">
    <location>
        <position position="316"/>
    </location>
</feature>
<accession>A0A815P967</accession>
<dbReference type="AlphaFoldDB" id="A0A815P967"/>
<dbReference type="Pfam" id="PF21355">
    <property type="entry name" value="TRAF-mep_MATH"/>
    <property type="match status" value="1"/>
</dbReference>
<gene>
    <name evidence="2" type="ORF">BJG266_LOCUS40163</name>
</gene>
<dbReference type="Gene3D" id="3.30.40.10">
    <property type="entry name" value="Zinc/RING finger domain, C3HC4 (zinc finger)"/>
    <property type="match status" value="1"/>
</dbReference>
<dbReference type="InterPro" id="IPR012227">
    <property type="entry name" value="TNF_rcpt-assoc_TRAF_met"/>
</dbReference>
<organism evidence="2 3">
    <name type="scientific">Adineta steineri</name>
    <dbReference type="NCBI Taxonomy" id="433720"/>
    <lineage>
        <taxon>Eukaryota</taxon>
        <taxon>Metazoa</taxon>
        <taxon>Spiralia</taxon>
        <taxon>Gnathifera</taxon>
        <taxon>Rotifera</taxon>
        <taxon>Eurotatoria</taxon>
        <taxon>Bdelloidea</taxon>
        <taxon>Adinetida</taxon>
        <taxon>Adinetidae</taxon>
        <taxon>Adineta</taxon>
    </lineage>
</organism>
<dbReference type="InterPro" id="IPR002083">
    <property type="entry name" value="MATH/TRAF_dom"/>
</dbReference>
<feature type="domain" description="MATH" evidence="1">
    <location>
        <begin position="133"/>
        <end position="279"/>
    </location>
</feature>
<dbReference type="PANTHER" id="PTHR10131">
    <property type="entry name" value="TNF RECEPTOR ASSOCIATED FACTOR"/>
    <property type="match status" value="1"/>
</dbReference>
<dbReference type="GO" id="GO:0043122">
    <property type="term" value="P:regulation of canonical NF-kappaB signal transduction"/>
    <property type="evidence" value="ECO:0007669"/>
    <property type="project" value="TreeGrafter"/>
</dbReference>
<dbReference type="GO" id="GO:0007165">
    <property type="term" value="P:signal transduction"/>
    <property type="evidence" value="ECO:0007669"/>
    <property type="project" value="InterPro"/>
</dbReference>
<proteinExistence type="predicted"/>
<dbReference type="GO" id="GO:0042981">
    <property type="term" value="P:regulation of apoptotic process"/>
    <property type="evidence" value="ECO:0007669"/>
    <property type="project" value="InterPro"/>
</dbReference>
<evidence type="ECO:0000313" key="2">
    <source>
        <dbReference type="EMBL" id="CAF1445993.1"/>
    </source>
</evidence>
<dbReference type="Proteomes" id="UP000663877">
    <property type="component" value="Unassembled WGS sequence"/>
</dbReference>
<dbReference type="InterPro" id="IPR008974">
    <property type="entry name" value="TRAF-like"/>
</dbReference>
<reference evidence="2" key="1">
    <citation type="submission" date="2021-02" db="EMBL/GenBank/DDBJ databases">
        <authorList>
            <person name="Nowell W R."/>
        </authorList>
    </citation>
    <scope>NUCLEOTIDE SEQUENCE</scope>
</reference>
<dbReference type="SMART" id="SM00061">
    <property type="entry name" value="MATH"/>
    <property type="match status" value="1"/>
</dbReference>
<dbReference type="InterPro" id="IPR013083">
    <property type="entry name" value="Znf_RING/FYVE/PHD"/>
</dbReference>
<evidence type="ECO:0000259" key="1">
    <source>
        <dbReference type="PROSITE" id="PS50144"/>
    </source>
</evidence>
<sequence length="316" mass="36433">MKNMEEIDPRFICGSCKLVLCEPYQLTFGHHLCKSCIHTDNNCAICLEVIETDKIGSDRGLENDMRRFSKTCSQCDWRGPLTFYKKHIEQNHGGSNDRFIWNGQVNGNDFSQNSLNSERLTGSYAGNRQLSNDGSFIWRITDVERKRIYAVSERQMSIDSEPFYSSPTGYKLCLRLYLNGDGNARGTHLSLFLVIMRNEFDAIIHWPFKYKIIFTLLNQLQSNSPSKSFWLDVNLTSFHSPTADMNIACGIPKFFRLDIFEQTYDEYVQNDTMFIKVEVDFTSERSELASVPGVNELANNEKHVDIIHEDIDPMSH</sequence>
<dbReference type="EMBL" id="CAJNOI010001894">
    <property type="protein sequence ID" value="CAF1445993.1"/>
    <property type="molecule type" value="Genomic_DNA"/>
</dbReference>
<dbReference type="CDD" id="cd00270">
    <property type="entry name" value="MATH_TRAF_C"/>
    <property type="match status" value="1"/>
</dbReference>
<comment type="caution">
    <text evidence="2">The sequence shown here is derived from an EMBL/GenBank/DDBJ whole genome shotgun (WGS) entry which is preliminary data.</text>
</comment>
<name>A0A815P967_9BILA</name>
<dbReference type="InterPro" id="IPR049342">
    <property type="entry name" value="TRAF1-6_MATH_dom"/>
</dbReference>